<evidence type="ECO:0000313" key="10">
    <source>
        <dbReference type="EMBL" id="RLE09017.1"/>
    </source>
</evidence>
<dbReference type="CDD" id="cd18180">
    <property type="entry name" value="ATP-synt_Vo_Ao_c_NTPK_rpt2"/>
    <property type="match status" value="1"/>
</dbReference>
<evidence type="ECO:0000256" key="1">
    <source>
        <dbReference type="ARBA" id="ARBA00004141"/>
    </source>
</evidence>
<dbReference type="AlphaFoldDB" id="A0A497E378"/>
<evidence type="ECO:0000256" key="5">
    <source>
        <dbReference type="ARBA" id="ARBA00022989"/>
    </source>
</evidence>
<dbReference type="InterPro" id="IPR002379">
    <property type="entry name" value="ATPase_proteolipid_c-like_dom"/>
</dbReference>
<organism evidence="10 11">
    <name type="scientific">Aerophobetes bacterium</name>
    <dbReference type="NCBI Taxonomy" id="2030807"/>
    <lineage>
        <taxon>Bacteria</taxon>
        <taxon>Candidatus Aerophobota</taxon>
    </lineage>
</organism>
<dbReference type="GO" id="GO:0046961">
    <property type="term" value="F:proton-transporting ATPase activity, rotational mechanism"/>
    <property type="evidence" value="ECO:0007669"/>
    <property type="project" value="InterPro"/>
</dbReference>
<feature type="transmembrane region" description="Helical" evidence="8">
    <location>
        <begin position="91"/>
        <end position="110"/>
    </location>
</feature>
<feature type="transmembrane region" description="Helical" evidence="8">
    <location>
        <begin position="48"/>
        <end position="70"/>
    </location>
</feature>
<comment type="caution">
    <text evidence="10">The sequence shown here is derived from an EMBL/GenBank/DDBJ whole genome shotgun (WGS) entry which is preliminary data.</text>
</comment>
<dbReference type="PANTHER" id="PTHR10263">
    <property type="entry name" value="V-TYPE PROTON ATPASE PROTEOLIPID SUBUNIT"/>
    <property type="match status" value="1"/>
</dbReference>
<proteinExistence type="inferred from homology"/>
<dbReference type="Proteomes" id="UP000279422">
    <property type="component" value="Unassembled WGS sequence"/>
</dbReference>
<feature type="domain" description="V-ATPase proteolipid subunit C-like" evidence="9">
    <location>
        <begin position="10"/>
        <end position="69"/>
    </location>
</feature>
<gene>
    <name evidence="10" type="ORF">DRJ00_05260</name>
</gene>
<evidence type="ECO:0000256" key="8">
    <source>
        <dbReference type="RuleBase" id="RU363060"/>
    </source>
</evidence>
<evidence type="ECO:0000259" key="9">
    <source>
        <dbReference type="Pfam" id="PF00137"/>
    </source>
</evidence>
<feature type="domain" description="V-ATPase proteolipid subunit C-like" evidence="9">
    <location>
        <begin position="94"/>
        <end position="151"/>
    </location>
</feature>
<dbReference type="EMBL" id="QMPZ01000068">
    <property type="protein sequence ID" value="RLE09017.1"/>
    <property type="molecule type" value="Genomic_DNA"/>
</dbReference>
<comment type="similarity">
    <text evidence="2 8">Belongs to the V-ATPase proteolipid subunit family.</text>
</comment>
<keyword evidence="4 8" id="KW-0812">Transmembrane</keyword>
<keyword evidence="7 8" id="KW-0472">Membrane</keyword>
<evidence type="ECO:0000256" key="2">
    <source>
        <dbReference type="ARBA" id="ARBA00007296"/>
    </source>
</evidence>
<evidence type="ECO:0000256" key="3">
    <source>
        <dbReference type="ARBA" id="ARBA00022448"/>
    </source>
</evidence>
<accession>A0A497E378</accession>
<dbReference type="NCBIfam" id="NF006219">
    <property type="entry name" value="PRK08344.1"/>
    <property type="match status" value="1"/>
</dbReference>
<keyword evidence="6 8" id="KW-0406">Ion transport</keyword>
<dbReference type="CDD" id="cd18179">
    <property type="entry name" value="ATP-synt_Vo_Ao_c_NTPK_rpt1"/>
    <property type="match status" value="1"/>
</dbReference>
<evidence type="ECO:0000256" key="7">
    <source>
        <dbReference type="ARBA" id="ARBA00023136"/>
    </source>
</evidence>
<protein>
    <submittedName>
        <fullName evidence="10">V-type ATP synthase subunit K</fullName>
    </submittedName>
</protein>
<feature type="transmembrane region" description="Helical" evidence="8">
    <location>
        <begin position="130"/>
        <end position="152"/>
    </location>
</feature>
<keyword evidence="5 8" id="KW-1133">Transmembrane helix</keyword>
<dbReference type="Gene3D" id="1.20.120.610">
    <property type="entry name" value="lithium bound rotor ring of v- atpase"/>
    <property type="match status" value="1"/>
</dbReference>
<dbReference type="GO" id="GO:0033179">
    <property type="term" value="C:proton-transporting V-type ATPase, V0 domain"/>
    <property type="evidence" value="ECO:0007669"/>
    <property type="project" value="InterPro"/>
</dbReference>
<name>A0A497E378_UNCAE</name>
<evidence type="ECO:0000256" key="6">
    <source>
        <dbReference type="ARBA" id="ARBA00023065"/>
    </source>
</evidence>
<evidence type="ECO:0000313" key="11">
    <source>
        <dbReference type="Proteomes" id="UP000279422"/>
    </source>
</evidence>
<dbReference type="InterPro" id="IPR035921">
    <property type="entry name" value="F/V-ATP_Csub_sf"/>
</dbReference>
<dbReference type="PRINTS" id="PR00122">
    <property type="entry name" value="VACATPASE"/>
</dbReference>
<dbReference type="SUPFAM" id="SSF81333">
    <property type="entry name" value="F1F0 ATP synthase subunit C"/>
    <property type="match status" value="2"/>
</dbReference>
<dbReference type="InterPro" id="IPR000245">
    <property type="entry name" value="ATPase_proteolipid_csu"/>
</dbReference>
<sequence length="157" mass="15807">MSSGLVLALLGAALAVGLSGVGSSIGIGYVGQASAGAMSEDPENFGRYLILTALPGTQGIYGFIAAFLIIMKVNLLGGAPVKLTTPQGWSFLISGLPIAIAGLISAIHQGKVCTAGVGLTVKRPADSAKAMVLAVFVEFYAVLGLLVTIFLVNGISV</sequence>
<evidence type="ECO:0000256" key="4">
    <source>
        <dbReference type="ARBA" id="ARBA00022692"/>
    </source>
</evidence>
<reference evidence="10 11" key="1">
    <citation type="submission" date="2018-06" db="EMBL/GenBank/DDBJ databases">
        <title>Extensive metabolic versatility and redundancy in microbially diverse, dynamic hydrothermal sediments.</title>
        <authorList>
            <person name="Dombrowski N."/>
            <person name="Teske A."/>
            <person name="Baker B.J."/>
        </authorList>
    </citation>
    <scope>NUCLEOTIDE SEQUENCE [LARGE SCALE GENOMIC DNA]</scope>
    <source>
        <strain evidence="10">B47_G16</strain>
    </source>
</reference>
<dbReference type="Pfam" id="PF00137">
    <property type="entry name" value="ATP-synt_C"/>
    <property type="match status" value="2"/>
</dbReference>
<comment type="subcellular location">
    <subcellularLocation>
        <location evidence="1">Membrane</location>
        <topology evidence="1">Multi-pass membrane protein</topology>
    </subcellularLocation>
</comment>
<dbReference type="NCBIfam" id="NF005124">
    <property type="entry name" value="PRK06558.1"/>
    <property type="match status" value="1"/>
</dbReference>
<dbReference type="FunFam" id="1.20.120.610:FF:000005">
    <property type="entry name" value="V-type sodium ATPase subunit K"/>
    <property type="match status" value="1"/>
</dbReference>
<keyword evidence="3 8" id="KW-0813">Transport</keyword>